<sequence length="49" mass="5711">MDGGRRGREGQDWWIGGLVDWYDYFGLGLFDGDLMSWRLYVHKTDGQGK</sequence>
<proteinExistence type="predicted"/>
<dbReference type="HOGENOM" id="CLU_3143908_0_0_1"/>
<evidence type="ECO:0000313" key="2">
    <source>
        <dbReference type="Proteomes" id="UP000001312"/>
    </source>
</evidence>
<name>A7EJS8_SCLS1</name>
<dbReference type="EMBL" id="CH476626">
    <property type="protein sequence ID" value="EDO03094.1"/>
    <property type="molecule type" value="Genomic_DNA"/>
</dbReference>
<evidence type="ECO:0000313" key="1">
    <source>
        <dbReference type="EMBL" id="EDO03094.1"/>
    </source>
</evidence>
<protein>
    <submittedName>
        <fullName evidence="1">Uncharacterized protein</fullName>
    </submittedName>
</protein>
<dbReference type="RefSeq" id="XP_001594143.1">
    <property type="nucleotide sequence ID" value="XM_001594093.1"/>
</dbReference>
<organism evidence="1 2">
    <name type="scientific">Sclerotinia sclerotiorum (strain ATCC 18683 / 1980 / Ss-1)</name>
    <name type="common">White mold</name>
    <name type="synonym">Whetzelinia sclerotiorum</name>
    <dbReference type="NCBI Taxonomy" id="665079"/>
    <lineage>
        <taxon>Eukaryota</taxon>
        <taxon>Fungi</taxon>
        <taxon>Dikarya</taxon>
        <taxon>Ascomycota</taxon>
        <taxon>Pezizomycotina</taxon>
        <taxon>Leotiomycetes</taxon>
        <taxon>Helotiales</taxon>
        <taxon>Sclerotiniaceae</taxon>
        <taxon>Sclerotinia</taxon>
    </lineage>
</organism>
<keyword evidence="2" id="KW-1185">Reference proteome</keyword>
<gene>
    <name evidence="1" type="ORF">SS1G_05573</name>
</gene>
<dbReference type="InParanoid" id="A7EJS8"/>
<reference evidence="2" key="1">
    <citation type="journal article" date="2011" name="PLoS Genet.">
        <title>Genomic analysis of the necrotrophic fungal pathogens Sclerotinia sclerotiorum and Botrytis cinerea.</title>
        <authorList>
            <person name="Amselem J."/>
            <person name="Cuomo C.A."/>
            <person name="van Kan J.A."/>
            <person name="Viaud M."/>
            <person name="Benito E.P."/>
            <person name="Couloux A."/>
            <person name="Coutinho P.M."/>
            <person name="de Vries R.P."/>
            <person name="Dyer P.S."/>
            <person name="Fillinger S."/>
            <person name="Fournier E."/>
            <person name="Gout L."/>
            <person name="Hahn M."/>
            <person name="Kohn L."/>
            <person name="Lapalu N."/>
            <person name="Plummer K.M."/>
            <person name="Pradier J.M."/>
            <person name="Quevillon E."/>
            <person name="Sharon A."/>
            <person name="Simon A."/>
            <person name="ten Have A."/>
            <person name="Tudzynski B."/>
            <person name="Tudzynski P."/>
            <person name="Wincker P."/>
            <person name="Andrew M."/>
            <person name="Anthouard V."/>
            <person name="Beever R.E."/>
            <person name="Beffa R."/>
            <person name="Benoit I."/>
            <person name="Bouzid O."/>
            <person name="Brault B."/>
            <person name="Chen Z."/>
            <person name="Choquer M."/>
            <person name="Collemare J."/>
            <person name="Cotton P."/>
            <person name="Danchin E.G."/>
            <person name="Da Silva C."/>
            <person name="Gautier A."/>
            <person name="Giraud C."/>
            <person name="Giraud T."/>
            <person name="Gonzalez C."/>
            <person name="Grossetete S."/>
            <person name="Guldener U."/>
            <person name="Henrissat B."/>
            <person name="Howlett B.J."/>
            <person name="Kodira C."/>
            <person name="Kretschmer M."/>
            <person name="Lappartient A."/>
            <person name="Leroch M."/>
            <person name="Levis C."/>
            <person name="Mauceli E."/>
            <person name="Neuveglise C."/>
            <person name="Oeser B."/>
            <person name="Pearson M."/>
            <person name="Poulain J."/>
            <person name="Poussereau N."/>
            <person name="Quesneville H."/>
            <person name="Rascle C."/>
            <person name="Schumacher J."/>
            <person name="Segurens B."/>
            <person name="Sexton A."/>
            <person name="Silva E."/>
            <person name="Sirven C."/>
            <person name="Soanes D.M."/>
            <person name="Talbot N.J."/>
            <person name="Templeton M."/>
            <person name="Yandava C."/>
            <person name="Yarden O."/>
            <person name="Zeng Q."/>
            <person name="Rollins J.A."/>
            <person name="Lebrun M.H."/>
            <person name="Dickman M."/>
        </authorList>
    </citation>
    <scope>NUCLEOTIDE SEQUENCE [LARGE SCALE GENOMIC DNA]</scope>
    <source>
        <strain evidence="2">ATCC 18683 / 1980 / Ss-1</strain>
    </source>
</reference>
<accession>A7EJS8</accession>
<dbReference type="GeneID" id="5490150"/>
<dbReference type="Proteomes" id="UP000001312">
    <property type="component" value="Unassembled WGS sequence"/>
</dbReference>
<dbReference type="KEGG" id="ssl:SS1G_05573"/>
<dbReference type="AlphaFoldDB" id="A7EJS8"/>